<sequence>MAHQSKFVSVNLNRSYGQPSSSSSSSIHGRSRPGSGGGGGSGGMVVLSRARSSSSSVAKTAQKLAVPPPMNLPSLRKEHERFDPASSTSGAGHGSPALGSRAGPSSLGWSKPALPPTSSVMEKDAGARSQSQLGRPPINGDELAGGAYIPPGSRPGSQPLNAAPTKAFSEKAVILRGEDFPSLRATFTPAPKQKEALGQKQRQKQGIEELLEGPEVVPESHAPIQMRPQIRSSRLITSNVMDGDGRSIRPLSATEKSHKQDSYLPGLLPNVRLQHTSEWTDDERDTGLSIPERERDGGFSRSESVQVHDPFDGRGLHDSKVGSTRSREFFKGDTFGRDVKVANSGGQDFGSWRFPLNPRDRLNTNSFGVDIDKHHGRPLSGGRERNIDGVNVTSSFGNNGNNGFVTRSQDSRYSRMGLSSPENIRNGKVAAETFSGKNAEQNVRGHYNDNSNNWSKGSSFQNITVSKVQFSTGSRGASLSDPILNFGREKRSTSSVAKPYLDDVEFDSRDPFSGGIGDINVKVFKKKKDLEKQVDFPDPIRESFEAELESILRIQEQERQRAMEEQARALEIARKEEEERERLAREEEERRQLLEEEAREAAWRAEQERLEATRRAEELRIAREEEKNRYLMEEERRKEAARKKLLELEARIARRQAEDKGKDDKAPSSVAVSDDLVHGLVMERDDQRVAEVGGWEDGDRMVEQITSSALSDSSSLDRILDVAPRSQFPRDGTSSFLDRGKYSYGGTILPSQSEDNSHQNARQDTFSYRRGFPKKELHGSIGTVYNRPSSKSSTMESSQMPDEYRQPRKQRWNSTKEGDYFRRNTDIDAEIIDNAKFGDVGITPGIPHGSPHAPYSEISSENSIDEFSSFSRNRPFLRQPRVPPPPYVTSLQRSSFRNPTDISNSSRFTDDKAHYSNPSRYEQKSLQTGYDSVFHETVQQCDAITFLEENTVHSEQEPEKMSPKCDSQLSLSALSPPSSPALFAHHEMDVSRDSPPLPTSADGERTVVSDSEHVVLPLEGVTVDRMMTSRSVSSGVDDEWPVDNNEEIQEQEEYYGEGDDYEDIAEAHEADDDNLDAVKEIEDLQSDQVILGFNEGVEVKLPSIDKFEITSSNKNEFRMQPDFSSSVEEPISTEEITLQEGNLDSSIVVSEAEKALQDLTLEPVMTSSYSINNVESSQTSVISSHQTLVSASSLAMASTVSDSPILSLPSTVASQGEAPITLQFGLFSGPSLIPSPVPAIQIGSIQMPIHVHTQINPSLPQVHPSQPPLFQFGQLRYAPTIPQSILPLAPHSTSFVQPPVPASYSYNQNSVGCFCNQASQSYSSQNKLQDEKTCSSSVEQSDLVQNNFESSQEKLLAGQHKSSLDSGKNDVQNQTVMSTMGERKGINNSILQADHGDDHATVKKSYRLIAKRKESQAQQHSELQSSRFFSGGKPPLSVGRRKRYAYSVKNAGSRSPFPELDSLQEDSNGFQRRSRRNVRRTEFGMRENIERKQTQGPESLNYMVHDKKSNENSMTTGISVRNLGKKDATLNRPIKISNEPENSNSGTSYSRVVGSDKKTDKTIGNESALKSMSTFDKSHAGQGNISGNVEEDVDAPLLSGVVRVFKQTGIEVPSNEDDFIEVRSKRQMLNDRREQRAKENKSKSRAPKAPSKQTSVSLSTAANSNSNKAAISSVGSNPNIVSSNPLVGEGKSSPKLDPALVFTASQTLPPIGTPSVNVDPERRLNELKSSQTATLPAVSDSTAMLVPGLLENKNIKSDYSMPSSSWDSVNLNNQVIALTQSQLEEAMKPSQFGSQVANIVLEPHKPVSSVVTAEIPFSSCSSPVNSLLASEKIQFGAVMPPNILPPVSRAISKSFGHSDSSGSELKIGQNLPTNNYSMFFVKEKCPGEPCRNLEDAEAEAAASAVAVAAITNDEMVGAGIGTSSETKSFTSTSRGTTSSQEVAGQSANEESLTVALPADLSVDTALSVWPALPSPQTSEPMLSQFTGTPPSHFPSFEMNRILDGCTFAYGSNDESAGSQGQSQKAAALGSGPPGTWPQYPSGVDSFYRPTAGFTGPFISPGGIPGVQCPPHMVFYNHFAPVGQFGQVGLGFMGTTYIPAGKQPEWKQNQTSSTVGDNNGELSNTNVVSGQGNPTSMPMPNLGPGSPLMAVAPPLTMFDMSPFQPTANIPLQAWSHVPAPLHSIPLSMPLQQPHVESRIPSQFGWNLSGDASSGNNRFGESCLAVSAEISRNIPFPNSSASEISDDLGPVKQPTSSTSNVQTTKSSDSTSSGSEKKVPKTVVRPIGSSVNDSGGIAASNNCVTGQMTALPSKTQQATLSSQQHSHPVGYTDQQGGVSQRTYSRSEWHRRGGFQVRKQSSVADKNIGAPKMKQIYVAKPSSSRPTNQG</sequence>
<feature type="region of interest" description="Disordered" evidence="2">
    <location>
        <begin position="988"/>
        <end position="1007"/>
    </location>
</feature>
<feature type="region of interest" description="Disordered" evidence="2">
    <location>
        <begin position="184"/>
        <end position="208"/>
    </location>
</feature>
<feature type="compositionally biased region" description="Basic and acidic residues" evidence="2">
    <location>
        <begin position="952"/>
        <end position="963"/>
    </location>
</feature>
<feature type="compositionally biased region" description="Gly residues" evidence="2">
    <location>
        <begin position="34"/>
        <end position="43"/>
    </location>
</feature>
<name>A0AAQ3K677_9LILI</name>
<accession>A0AAQ3K677</accession>
<feature type="region of interest" description="Disordered" evidence="2">
    <location>
        <begin position="1621"/>
        <end position="1679"/>
    </location>
</feature>
<feature type="compositionally biased region" description="Low complexity" evidence="2">
    <location>
        <begin position="969"/>
        <end position="981"/>
    </location>
</feature>
<feature type="compositionally biased region" description="Basic and acidic residues" evidence="2">
    <location>
        <begin position="309"/>
        <end position="320"/>
    </location>
</feature>
<feature type="region of interest" description="Disordered" evidence="2">
    <location>
        <begin position="237"/>
        <end position="265"/>
    </location>
</feature>
<feature type="compositionally biased region" description="Low complexity" evidence="2">
    <location>
        <begin position="391"/>
        <end position="406"/>
    </location>
</feature>
<feature type="compositionally biased region" description="Polar residues" evidence="2">
    <location>
        <begin position="2377"/>
        <end position="2386"/>
    </location>
</feature>
<evidence type="ECO:0000313" key="4">
    <source>
        <dbReference type="Proteomes" id="UP001327560"/>
    </source>
</evidence>
<dbReference type="CDD" id="cd22249">
    <property type="entry name" value="UDM1_RNF168_RNF169-like"/>
    <property type="match status" value="1"/>
</dbReference>
<feature type="compositionally biased region" description="Basic and acidic residues" evidence="2">
    <location>
        <begin position="1554"/>
        <end position="1563"/>
    </location>
</feature>
<dbReference type="PANTHER" id="PTHR31780">
    <property type="entry name" value="STRESS RESPONSE PROTEIN NST1-RELATED"/>
    <property type="match status" value="1"/>
</dbReference>
<feature type="region of interest" description="Disordered" evidence="2">
    <location>
        <begin position="2313"/>
        <end position="2386"/>
    </location>
</feature>
<feature type="region of interest" description="Disordered" evidence="2">
    <location>
        <begin position="2013"/>
        <end position="2033"/>
    </location>
</feature>
<feature type="region of interest" description="Disordered" evidence="2">
    <location>
        <begin position="1530"/>
        <end position="1588"/>
    </location>
</feature>
<feature type="region of interest" description="Disordered" evidence="2">
    <location>
        <begin position="1921"/>
        <end position="1947"/>
    </location>
</feature>
<keyword evidence="4" id="KW-1185">Reference proteome</keyword>
<protein>
    <submittedName>
        <fullName evidence="3">Uncharacterized protein</fullName>
    </submittedName>
</protein>
<evidence type="ECO:0000256" key="2">
    <source>
        <dbReference type="SAM" id="MobiDB-lite"/>
    </source>
</evidence>
<reference evidence="3 4" key="1">
    <citation type="submission" date="2023-10" db="EMBL/GenBank/DDBJ databases">
        <title>Chromosome-scale genome assembly provides insights into flower coloration mechanisms of Canna indica.</title>
        <authorList>
            <person name="Li C."/>
        </authorList>
    </citation>
    <scope>NUCLEOTIDE SEQUENCE [LARGE SCALE GENOMIC DNA]</scope>
    <source>
        <tissue evidence="3">Flower</tissue>
    </source>
</reference>
<feature type="compositionally biased region" description="Low complexity" evidence="2">
    <location>
        <begin position="17"/>
        <end position="28"/>
    </location>
</feature>
<feature type="region of interest" description="Disordered" evidence="2">
    <location>
        <begin position="952"/>
        <end position="981"/>
    </location>
</feature>
<dbReference type="PANTHER" id="PTHR31780:SF10">
    <property type="entry name" value="LD36051P"/>
    <property type="match status" value="1"/>
</dbReference>
<feature type="compositionally biased region" description="Polar residues" evidence="2">
    <location>
        <begin position="1"/>
        <end position="16"/>
    </location>
</feature>
<feature type="region of interest" description="Disordered" evidence="2">
    <location>
        <begin position="1450"/>
        <end position="1477"/>
    </location>
</feature>
<feature type="compositionally biased region" description="Polar residues" evidence="2">
    <location>
        <begin position="1564"/>
        <end position="1587"/>
    </location>
</feature>
<feature type="region of interest" description="Disordered" evidence="2">
    <location>
        <begin position="1413"/>
        <end position="1435"/>
    </location>
</feature>
<feature type="compositionally biased region" description="Low complexity" evidence="2">
    <location>
        <begin position="2015"/>
        <end position="2030"/>
    </location>
</feature>
<feature type="compositionally biased region" description="Low complexity" evidence="2">
    <location>
        <begin position="1647"/>
        <end position="1673"/>
    </location>
</feature>
<feature type="compositionally biased region" description="Low complexity" evidence="2">
    <location>
        <begin position="789"/>
        <end position="798"/>
    </location>
</feature>
<proteinExistence type="predicted"/>
<evidence type="ECO:0000313" key="3">
    <source>
        <dbReference type="EMBL" id="WOL02793.1"/>
    </source>
</evidence>
<feature type="region of interest" description="Disordered" evidence="2">
    <location>
        <begin position="779"/>
        <end position="819"/>
    </location>
</feature>
<feature type="compositionally biased region" description="Polar residues" evidence="2">
    <location>
        <begin position="1539"/>
        <end position="1550"/>
    </location>
</feature>
<feature type="compositionally biased region" description="Low complexity" evidence="2">
    <location>
        <begin position="1922"/>
        <end position="1939"/>
    </location>
</feature>
<feature type="compositionally biased region" description="Polar residues" evidence="2">
    <location>
        <begin position="2251"/>
        <end position="2260"/>
    </location>
</feature>
<feature type="coiled-coil region" evidence="1">
    <location>
        <begin position="545"/>
        <end position="658"/>
    </location>
</feature>
<feature type="compositionally biased region" description="Low complexity" evidence="2">
    <location>
        <begin position="2261"/>
        <end position="2271"/>
    </location>
</feature>
<gene>
    <name evidence="3" type="ORF">Cni_G11512</name>
</gene>
<dbReference type="InterPro" id="IPR051195">
    <property type="entry name" value="Fungal_stress_NST1"/>
</dbReference>
<feature type="compositionally biased region" description="Basic and acidic residues" evidence="2">
    <location>
        <begin position="1621"/>
        <end position="1642"/>
    </location>
</feature>
<feature type="compositionally biased region" description="Polar residues" evidence="2">
    <location>
        <begin position="1416"/>
        <end position="1428"/>
    </location>
</feature>
<feature type="region of interest" description="Disordered" evidence="2">
    <location>
        <begin position="1"/>
        <end position="165"/>
    </location>
</feature>
<dbReference type="Proteomes" id="UP001327560">
    <property type="component" value="Chromosome 3"/>
</dbReference>
<feature type="compositionally biased region" description="Polar residues" evidence="2">
    <location>
        <begin position="2313"/>
        <end position="2340"/>
    </location>
</feature>
<keyword evidence="1" id="KW-0175">Coiled coil</keyword>
<evidence type="ECO:0000256" key="1">
    <source>
        <dbReference type="SAM" id="Coils"/>
    </source>
</evidence>
<feature type="region of interest" description="Disordered" evidence="2">
    <location>
        <begin position="391"/>
        <end position="422"/>
    </location>
</feature>
<feature type="region of interest" description="Disordered" evidence="2">
    <location>
        <begin position="2235"/>
        <end position="2291"/>
    </location>
</feature>
<feature type="region of interest" description="Disordered" evidence="2">
    <location>
        <begin position="875"/>
        <end position="924"/>
    </location>
</feature>
<feature type="compositionally biased region" description="Low complexity" evidence="2">
    <location>
        <begin position="45"/>
        <end position="58"/>
    </location>
</feature>
<feature type="region of interest" description="Disordered" evidence="2">
    <location>
        <begin position="278"/>
        <end position="320"/>
    </location>
</feature>
<dbReference type="EMBL" id="CP136892">
    <property type="protein sequence ID" value="WOL02793.1"/>
    <property type="molecule type" value="Genomic_DNA"/>
</dbReference>
<feature type="compositionally biased region" description="Polar residues" evidence="2">
    <location>
        <begin position="889"/>
        <end position="907"/>
    </location>
</feature>
<organism evidence="3 4">
    <name type="scientific">Canna indica</name>
    <name type="common">Indian-shot</name>
    <dbReference type="NCBI Taxonomy" id="4628"/>
    <lineage>
        <taxon>Eukaryota</taxon>
        <taxon>Viridiplantae</taxon>
        <taxon>Streptophyta</taxon>
        <taxon>Embryophyta</taxon>
        <taxon>Tracheophyta</taxon>
        <taxon>Spermatophyta</taxon>
        <taxon>Magnoliopsida</taxon>
        <taxon>Liliopsida</taxon>
        <taxon>Zingiberales</taxon>
        <taxon>Cannaceae</taxon>
        <taxon>Canna</taxon>
    </lineage>
</organism>